<dbReference type="SUPFAM" id="SSF51261">
    <property type="entry name" value="Duplicated hybrid motif"/>
    <property type="match status" value="1"/>
</dbReference>
<dbReference type="InterPro" id="IPR016047">
    <property type="entry name" value="M23ase_b-sheet_dom"/>
</dbReference>
<reference evidence="3" key="1">
    <citation type="journal article" date="2019" name="Int. J. Syst. Evol. Microbiol.">
        <title>The Global Catalogue of Microorganisms (GCM) 10K type strain sequencing project: providing services to taxonomists for standard genome sequencing and annotation.</title>
        <authorList>
            <consortium name="The Broad Institute Genomics Platform"/>
            <consortium name="The Broad Institute Genome Sequencing Center for Infectious Disease"/>
            <person name="Wu L."/>
            <person name="Ma J."/>
        </authorList>
    </citation>
    <scope>NUCLEOTIDE SEQUENCE [LARGE SCALE GENOMIC DNA]</scope>
    <source>
        <strain evidence="3">CGMCC 1.7030</strain>
    </source>
</reference>
<evidence type="ECO:0000259" key="1">
    <source>
        <dbReference type="PROSITE" id="PS51782"/>
    </source>
</evidence>
<dbReference type="PANTHER" id="PTHR21666">
    <property type="entry name" value="PEPTIDASE-RELATED"/>
    <property type="match status" value="1"/>
</dbReference>
<dbReference type="InterPro" id="IPR050570">
    <property type="entry name" value="Cell_wall_metabolism_enzyme"/>
</dbReference>
<dbReference type="PANTHER" id="PTHR21666:SF270">
    <property type="entry name" value="MUREIN HYDROLASE ACTIVATOR ENVC"/>
    <property type="match status" value="1"/>
</dbReference>
<dbReference type="Pfam" id="PF01476">
    <property type="entry name" value="LysM"/>
    <property type="match status" value="1"/>
</dbReference>
<comment type="caution">
    <text evidence="2">The sequence shown here is derived from an EMBL/GenBank/DDBJ whole genome shotgun (WGS) entry which is preliminary data.</text>
</comment>
<gene>
    <name evidence="2" type="ORF">ACFPIK_03485</name>
</gene>
<dbReference type="InterPro" id="IPR011055">
    <property type="entry name" value="Dup_hybrid_motif"/>
</dbReference>
<keyword evidence="3" id="KW-1185">Reference proteome</keyword>
<organism evidence="2 3">
    <name type="scientific">Algoriphagus aquatilis</name>
    <dbReference type="NCBI Taxonomy" id="490186"/>
    <lineage>
        <taxon>Bacteria</taxon>
        <taxon>Pseudomonadati</taxon>
        <taxon>Bacteroidota</taxon>
        <taxon>Cytophagia</taxon>
        <taxon>Cytophagales</taxon>
        <taxon>Cyclobacteriaceae</taxon>
        <taxon>Algoriphagus</taxon>
    </lineage>
</organism>
<dbReference type="Gene3D" id="3.10.350.10">
    <property type="entry name" value="LysM domain"/>
    <property type="match status" value="1"/>
</dbReference>
<dbReference type="InterPro" id="IPR036779">
    <property type="entry name" value="LysM_dom_sf"/>
</dbReference>
<dbReference type="SMART" id="SM00257">
    <property type="entry name" value="LysM"/>
    <property type="match status" value="1"/>
</dbReference>
<protein>
    <submittedName>
        <fullName evidence="2">Peptidoglycan DD-metalloendopeptidase family protein</fullName>
    </submittedName>
</protein>
<dbReference type="CDD" id="cd12797">
    <property type="entry name" value="M23_peptidase"/>
    <property type="match status" value="1"/>
</dbReference>
<evidence type="ECO:0000313" key="3">
    <source>
        <dbReference type="Proteomes" id="UP001596163"/>
    </source>
</evidence>
<dbReference type="SUPFAM" id="SSF54106">
    <property type="entry name" value="LysM domain"/>
    <property type="match status" value="1"/>
</dbReference>
<name>A0ABW0BUX5_9BACT</name>
<dbReference type="PROSITE" id="PS51782">
    <property type="entry name" value="LYSM"/>
    <property type="match status" value="1"/>
</dbReference>
<proteinExistence type="predicted"/>
<dbReference type="Pfam" id="PF01551">
    <property type="entry name" value="Peptidase_M23"/>
    <property type="match status" value="1"/>
</dbReference>
<accession>A0ABW0BUX5</accession>
<dbReference type="EMBL" id="JBHSKS010000002">
    <property type="protein sequence ID" value="MFC5190814.1"/>
    <property type="molecule type" value="Genomic_DNA"/>
</dbReference>
<dbReference type="CDD" id="cd00118">
    <property type="entry name" value="LysM"/>
    <property type="match status" value="1"/>
</dbReference>
<dbReference type="InterPro" id="IPR018392">
    <property type="entry name" value="LysM"/>
</dbReference>
<dbReference type="Proteomes" id="UP001596163">
    <property type="component" value="Unassembled WGS sequence"/>
</dbReference>
<sequence length="345" mass="39559">MRSLILKSILGFILSIGLFQANAQVFPKIIKKNPTNPAQAQERRNIELREFDQEGYLRTISTQTDSLLFQNNVNLARIRSIISEDPFSLNWAPTNQLIQISEQIQIDSIWITAFEYFSNWDSKKVDIYNLDIKNFQDSLVLKLYDQKYGQHWKMPLDDLLVNSRFGPRWGRMHSGTDLDLNTGDPIYSAFDGIVRVKSYDRYGYGYYYVVRHKNGLETLYGHLSKHVAEVGQEVKAGDYLGKGGSTGRSTGPHLHYELRYKGLAFDPETVYDFEKGELTKQELLINKQLFGHIAKARAAAYHRVKRGDNLGSIARRYGVSVSQITRLNGISTRTILRIGQNLRVK</sequence>
<dbReference type="Gene3D" id="2.70.70.10">
    <property type="entry name" value="Glucose Permease (Domain IIA)"/>
    <property type="match status" value="1"/>
</dbReference>
<feature type="domain" description="LysM" evidence="1">
    <location>
        <begin position="300"/>
        <end position="344"/>
    </location>
</feature>
<evidence type="ECO:0000313" key="2">
    <source>
        <dbReference type="EMBL" id="MFC5190814.1"/>
    </source>
</evidence>
<dbReference type="RefSeq" id="WP_377912256.1">
    <property type="nucleotide sequence ID" value="NZ_JBHSKS010000002.1"/>
</dbReference>